<feature type="compositionally biased region" description="Basic and acidic residues" evidence="1">
    <location>
        <begin position="30"/>
        <end position="43"/>
    </location>
</feature>
<protein>
    <submittedName>
        <fullName evidence="2">Uncharacterized protein</fullName>
    </submittedName>
</protein>
<accession>A0A7V7UWS8</accession>
<proteinExistence type="predicted"/>
<keyword evidence="3" id="KW-1185">Reference proteome</keyword>
<sequence length="261" mass="31063">MENGQESKKRIHLNEYIERLLEQRKHEVRKKDPINELNERKGEGLTSPSTMTTTEETRLLLEYIDRANIFHLLENNEKRGKSLKLRKFFKSKRNQQVEIYSAIGTESHYKEGKVSTVGRDFVMLTNLKERVWIPYSSIQSANIVYGIPNYSNTHQHYLYDNNLRTKLLRQFGETVSKRDLLKQQFIEETLKTNLNTWKDTWVNVWIGSDVKKLGKIIDSEDKLIIAFMGKKEEIHFNEIRYIETIRLLSVFTYGFKNYYKK</sequence>
<evidence type="ECO:0000256" key="1">
    <source>
        <dbReference type="SAM" id="MobiDB-lite"/>
    </source>
</evidence>
<evidence type="ECO:0000313" key="2">
    <source>
        <dbReference type="EMBL" id="KAB2331465.1"/>
    </source>
</evidence>
<dbReference type="RefSeq" id="WP_151575119.1">
    <property type="nucleotide sequence ID" value="NZ_WBOT01000005.1"/>
</dbReference>
<reference evidence="2 3" key="1">
    <citation type="journal article" date="2014" name="Arch. Microbiol.">
        <title>Bacillus mesophilum sp. nov., strain IITR-54T, a novel 4-chlorobiphenyl dechlorinating bacterium.</title>
        <authorList>
            <person name="Manickam N."/>
            <person name="Singh N.K."/>
            <person name="Bajaj A."/>
            <person name="Kumar R.M."/>
            <person name="Kaur G."/>
            <person name="Kaur N."/>
            <person name="Bala M."/>
            <person name="Kumar A."/>
            <person name="Mayilraj S."/>
        </authorList>
    </citation>
    <scope>NUCLEOTIDE SEQUENCE [LARGE SCALE GENOMIC DNA]</scope>
    <source>
        <strain evidence="2 3">IITR-54</strain>
    </source>
</reference>
<name>A0A7V7UWS8_9BACI</name>
<feature type="region of interest" description="Disordered" evidence="1">
    <location>
        <begin position="30"/>
        <end position="52"/>
    </location>
</feature>
<dbReference type="AlphaFoldDB" id="A0A7V7UWS8"/>
<gene>
    <name evidence="2" type="ORF">F7732_16630</name>
</gene>
<dbReference type="OrthoDB" id="2732603at2"/>
<dbReference type="Proteomes" id="UP000441354">
    <property type="component" value="Unassembled WGS sequence"/>
</dbReference>
<evidence type="ECO:0000313" key="3">
    <source>
        <dbReference type="Proteomes" id="UP000441354"/>
    </source>
</evidence>
<comment type="caution">
    <text evidence="2">The sequence shown here is derived from an EMBL/GenBank/DDBJ whole genome shotgun (WGS) entry which is preliminary data.</text>
</comment>
<dbReference type="EMBL" id="WBOT01000005">
    <property type="protein sequence ID" value="KAB2331465.1"/>
    <property type="molecule type" value="Genomic_DNA"/>
</dbReference>
<organism evidence="2 3">
    <name type="scientific">Bacillus mesophilum</name>
    <dbReference type="NCBI Taxonomy" id="1071718"/>
    <lineage>
        <taxon>Bacteria</taxon>
        <taxon>Bacillati</taxon>
        <taxon>Bacillota</taxon>
        <taxon>Bacilli</taxon>
        <taxon>Bacillales</taxon>
        <taxon>Bacillaceae</taxon>
        <taxon>Bacillus</taxon>
    </lineage>
</organism>